<dbReference type="InterPro" id="IPR029151">
    <property type="entry name" value="Sensor-like_sf"/>
</dbReference>
<evidence type="ECO:0000313" key="3">
    <source>
        <dbReference type="Proteomes" id="UP000217696"/>
    </source>
</evidence>
<dbReference type="KEGG" id="asoc:CB4_00446"/>
<gene>
    <name evidence="2" type="primary">yfmS_2</name>
    <name evidence="2" type="ORF">CB4_00446</name>
</gene>
<dbReference type="PANTHER" id="PTHR32089:SF112">
    <property type="entry name" value="LYSOZYME-LIKE PROTEIN-RELATED"/>
    <property type="match status" value="1"/>
</dbReference>
<dbReference type="Pfam" id="PF00015">
    <property type="entry name" value="MCPsignal"/>
    <property type="match status" value="1"/>
</dbReference>
<dbReference type="PANTHER" id="PTHR32089">
    <property type="entry name" value="METHYL-ACCEPTING CHEMOTAXIS PROTEIN MCPB"/>
    <property type="match status" value="1"/>
</dbReference>
<dbReference type="InterPro" id="IPR004089">
    <property type="entry name" value="MCPsignal_dom"/>
</dbReference>
<organism evidence="2 3">
    <name type="scientific">Aneurinibacillus soli</name>
    <dbReference type="NCBI Taxonomy" id="1500254"/>
    <lineage>
        <taxon>Bacteria</taxon>
        <taxon>Bacillati</taxon>
        <taxon>Bacillota</taxon>
        <taxon>Bacilli</taxon>
        <taxon>Bacillales</taxon>
        <taxon>Paenibacillaceae</taxon>
        <taxon>Aneurinibacillus group</taxon>
        <taxon>Aneurinibacillus</taxon>
    </lineage>
</organism>
<dbReference type="GO" id="GO:0016020">
    <property type="term" value="C:membrane"/>
    <property type="evidence" value="ECO:0007669"/>
    <property type="project" value="InterPro"/>
</dbReference>
<dbReference type="EMBL" id="AP017312">
    <property type="protein sequence ID" value="BAU26332.1"/>
    <property type="molecule type" value="Genomic_DNA"/>
</dbReference>
<sequence length="273" mass="29664">MNQLEMILEAAPILSKLLYEADIMIAITDREKFVYYSKSKTLDAQVKIGQPVLDYDALGLARDTGKVAVVVAPPEYGHPFRSVGIPLFDNQKIVGMMGIGASLEQEFALGSLAETLSASLQQIAASVNEVNSMAQKLATTQENMNHTAEQTKKNTDESGKIVDVIRNVSKQTNLLGLNAGIIAAKAQNEEGRSFQVVAKEVRNLSTNTSEAIGQIEEILEQMKKSSTELQQLSQSMTPIITSQASATTEINVALEQLNIVAQQVLETAQKLQK</sequence>
<dbReference type="Proteomes" id="UP000217696">
    <property type="component" value="Chromosome"/>
</dbReference>
<dbReference type="OrthoDB" id="9807021at2"/>
<dbReference type="RefSeq" id="WP_096463390.1">
    <property type="nucleotide sequence ID" value="NZ_AP017312.1"/>
</dbReference>
<dbReference type="GO" id="GO:0007165">
    <property type="term" value="P:signal transduction"/>
    <property type="evidence" value="ECO:0007669"/>
    <property type="project" value="UniProtKB-KW"/>
</dbReference>
<proteinExistence type="predicted"/>
<accession>A0A0U5B5U0</accession>
<keyword evidence="3" id="KW-1185">Reference proteome</keyword>
<protein>
    <submittedName>
        <fullName evidence="2">Putative sensory transducer protein YfmS</fullName>
    </submittedName>
</protein>
<evidence type="ECO:0000256" key="1">
    <source>
        <dbReference type="ARBA" id="ARBA00023224"/>
    </source>
</evidence>
<dbReference type="AlphaFoldDB" id="A0A0U5B5U0"/>
<dbReference type="SUPFAM" id="SSF103190">
    <property type="entry name" value="Sensory domain-like"/>
    <property type="match status" value="1"/>
</dbReference>
<evidence type="ECO:0000313" key="2">
    <source>
        <dbReference type="EMBL" id="BAU26332.1"/>
    </source>
</evidence>
<dbReference type="SMART" id="SM00283">
    <property type="entry name" value="MA"/>
    <property type="match status" value="1"/>
</dbReference>
<name>A0A0U5B5U0_9BACL</name>
<dbReference type="PROSITE" id="PS50111">
    <property type="entry name" value="CHEMOTAXIS_TRANSDUC_2"/>
    <property type="match status" value="1"/>
</dbReference>
<dbReference type="Gene3D" id="1.10.287.950">
    <property type="entry name" value="Methyl-accepting chemotaxis protein"/>
    <property type="match status" value="1"/>
</dbReference>
<keyword evidence="1" id="KW-0807">Transducer</keyword>
<dbReference type="SUPFAM" id="SSF58104">
    <property type="entry name" value="Methyl-accepting chemotaxis protein (MCP) signaling domain"/>
    <property type="match status" value="1"/>
</dbReference>
<reference evidence="2 3" key="1">
    <citation type="submission" date="2015-12" db="EMBL/GenBank/DDBJ databases">
        <title>Genome sequence of Aneurinibacillus soli.</title>
        <authorList>
            <person name="Lee J.S."/>
            <person name="Lee K.C."/>
            <person name="Kim K.K."/>
            <person name="Lee B.W."/>
        </authorList>
    </citation>
    <scope>NUCLEOTIDE SEQUENCE [LARGE SCALE GENOMIC DNA]</scope>
    <source>
        <strain evidence="2 3">CB4</strain>
    </source>
</reference>